<protein>
    <submittedName>
        <fullName evidence="6">Bridging integrator 3</fullName>
    </submittedName>
</protein>
<dbReference type="GO" id="GO:0006897">
    <property type="term" value="P:endocytosis"/>
    <property type="evidence" value="ECO:0007669"/>
    <property type="project" value="InterPro"/>
</dbReference>
<evidence type="ECO:0000313" key="6">
    <source>
        <dbReference type="EMBL" id="KAF6092470.1"/>
    </source>
</evidence>
<dbReference type="InterPro" id="IPR027267">
    <property type="entry name" value="AH/BAR_dom_sf"/>
</dbReference>
<dbReference type="GO" id="GO:0015629">
    <property type="term" value="C:actin cytoskeleton"/>
    <property type="evidence" value="ECO:0007669"/>
    <property type="project" value="TreeGrafter"/>
</dbReference>
<gene>
    <name evidence="6" type="ORF">HJG60_001464</name>
</gene>
<accession>A0A834DQT6</accession>
<dbReference type="GO" id="GO:0008289">
    <property type="term" value="F:lipid binding"/>
    <property type="evidence" value="ECO:0007669"/>
    <property type="project" value="TreeGrafter"/>
</dbReference>
<evidence type="ECO:0000256" key="2">
    <source>
        <dbReference type="ARBA" id="ARBA00022490"/>
    </source>
</evidence>
<sequence length="148" mass="16663">MAVKRREQALQDYRRLQAKVEKYEEKEKTAPVLAKLHQAREELRPVREDFEAKNKQLLDEMPRFYNSRLDYFQPSFESLIRAQVRQPCTLGPKGRPQASSPEIVMGFADTPHGSCRSPHQKGPQPFSAKTATQLGPGAAPKEGTQGSG</sequence>
<dbReference type="InterPro" id="IPR046982">
    <property type="entry name" value="BIN3/RVS161-like"/>
</dbReference>
<keyword evidence="2" id="KW-0963">Cytoplasm</keyword>
<dbReference type="GO" id="GO:0051666">
    <property type="term" value="P:actin cortical patch localization"/>
    <property type="evidence" value="ECO:0007669"/>
    <property type="project" value="InterPro"/>
</dbReference>
<dbReference type="GO" id="GO:0097320">
    <property type="term" value="P:plasma membrane tubulation"/>
    <property type="evidence" value="ECO:0007669"/>
    <property type="project" value="TreeGrafter"/>
</dbReference>
<feature type="region of interest" description="Disordered" evidence="4">
    <location>
        <begin position="88"/>
        <end position="148"/>
    </location>
</feature>
<evidence type="ECO:0000259" key="5">
    <source>
        <dbReference type="PROSITE" id="PS51021"/>
    </source>
</evidence>
<reference evidence="6 7" key="1">
    <citation type="journal article" date="2020" name="Nature">
        <title>Six reference-quality genomes reveal evolution of bat adaptations.</title>
        <authorList>
            <person name="Jebb D."/>
            <person name="Huang Z."/>
            <person name="Pippel M."/>
            <person name="Hughes G.M."/>
            <person name="Lavrichenko K."/>
            <person name="Devanna P."/>
            <person name="Winkler S."/>
            <person name="Jermiin L.S."/>
            <person name="Skirmuntt E.C."/>
            <person name="Katzourakis A."/>
            <person name="Burkitt-Gray L."/>
            <person name="Ray D.A."/>
            <person name="Sullivan K.A.M."/>
            <person name="Roscito J.G."/>
            <person name="Kirilenko B.M."/>
            <person name="Davalos L.M."/>
            <person name="Corthals A.P."/>
            <person name="Power M.L."/>
            <person name="Jones G."/>
            <person name="Ransome R.D."/>
            <person name="Dechmann D.K.N."/>
            <person name="Locatelli A.G."/>
            <person name="Puechmaille S.J."/>
            <person name="Fedrigo O."/>
            <person name="Jarvis E.D."/>
            <person name="Hiller M."/>
            <person name="Vernes S.C."/>
            <person name="Myers E.W."/>
            <person name="Teeling E.C."/>
        </authorList>
    </citation>
    <scope>NUCLEOTIDE SEQUENCE [LARGE SCALE GENOMIC DNA]</scope>
    <source>
        <strain evidence="6">Bat1K_MPI-CBG_1</strain>
    </source>
</reference>
<feature type="domain" description="BAR" evidence="5">
    <location>
        <begin position="1"/>
        <end position="120"/>
    </location>
</feature>
<dbReference type="PANTHER" id="PTHR47174:SF3">
    <property type="entry name" value="BRIDGING INTEGRATOR 3"/>
    <property type="match status" value="1"/>
</dbReference>
<dbReference type="Gene3D" id="1.20.1270.60">
    <property type="entry name" value="Arfaptin homology (AH) domain/BAR domain"/>
    <property type="match status" value="1"/>
</dbReference>
<evidence type="ECO:0000256" key="3">
    <source>
        <dbReference type="ARBA" id="ARBA00023212"/>
    </source>
</evidence>
<name>A0A834DQT6_9CHIR</name>
<dbReference type="PROSITE" id="PS51021">
    <property type="entry name" value="BAR"/>
    <property type="match status" value="1"/>
</dbReference>
<dbReference type="AlphaFoldDB" id="A0A834DQT6"/>
<comment type="subcellular location">
    <subcellularLocation>
        <location evidence="1">Cytoplasm</location>
        <location evidence="1">Cytoskeleton</location>
    </subcellularLocation>
</comment>
<evidence type="ECO:0000313" key="7">
    <source>
        <dbReference type="Proteomes" id="UP000664940"/>
    </source>
</evidence>
<dbReference type="InterPro" id="IPR004148">
    <property type="entry name" value="BAR_dom"/>
</dbReference>
<organism evidence="6 7">
    <name type="scientific">Phyllostomus discolor</name>
    <name type="common">pale spear-nosed bat</name>
    <dbReference type="NCBI Taxonomy" id="89673"/>
    <lineage>
        <taxon>Eukaryota</taxon>
        <taxon>Metazoa</taxon>
        <taxon>Chordata</taxon>
        <taxon>Craniata</taxon>
        <taxon>Vertebrata</taxon>
        <taxon>Euteleostomi</taxon>
        <taxon>Mammalia</taxon>
        <taxon>Eutheria</taxon>
        <taxon>Laurasiatheria</taxon>
        <taxon>Chiroptera</taxon>
        <taxon>Yangochiroptera</taxon>
        <taxon>Phyllostomidae</taxon>
        <taxon>Phyllostominae</taxon>
        <taxon>Phyllostomus</taxon>
    </lineage>
</organism>
<dbReference type="PANTHER" id="PTHR47174">
    <property type="entry name" value="BRIDGING INTEGRATOR 3"/>
    <property type="match status" value="1"/>
</dbReference>
<dbReference type="SUPFAM" id="SSF103657">
    <property type="entry name" value="BAR/IMD domain-like"/>
    <property type="match status" value="1"/>
</dbReference>
<comment type="caution">
    <text evidence="6">The sequence shown here is derived from an EMBL/GenBank/DDBJ whole genome shotgun (WGS) entry which is preliminary data.</text>
</comment>
<dbReference type="Pfam" id="PF03114">
    <property type="entry name" value="BAR"/>
    <property type="match status" value="1"/>
</dbReference>
<evidence type="ECO:0000256" key="1">
    <source>
        <dbReference type="ARBA" id="ARBA00004245"/>
    </source>
</evidence>
<evidence type="ECO:0000256" key="4">
    <source>
        <dbReference type="SAM" id="MobiDB-lite"/>
    </source>
</evidence>
<dbReference type="Proteomes" id="UP000664940">
    <property type="component" value="Unassembled WGS sequence"/>
</dbReference>
<dbReference type="GO" id="GO:0005737">
    <property type="term" value="C:cytoplasm"/>
    <property type="evidence" value="ECO:0007669"/>
    <property type="project" value="InterPro"/>
</dbReference>
<proteinExistence type="predicted"/>
<dbReference type="EMBL" id="JABVXQ010000008">
    <property type="protein sequence ID" value="KAF6092470.1"/>
    <property type="molecule type" value="Genomic_DNA"/>
</dbReference>
<keyword evidence="3" id="KW-0206">Cytoskeleton</keyword>